<dbReference type="AlphaFoldDB" id="A0A9D1DW91"/>
<organism evidence="2 3">
    <name type="scientific">Candidatus Faecivivens stercoravium</name>
    <dbReference type="NCBI Taxonomy" id="2840803"/>
    <lineage>
        <taxon>Bacteria</taxon>
        <taxon>Bacillati</taxon>
        <taxon>Bacillota</taxon>
        <taxon>Clostridia</taxon>
        <taxon>Eubacteriales</taxon>
        <taxon>Oscillospiraceae</taxon>
        <taxon>Oscillospiraceae incertae sedis</taxon>
        <taxon>Candidatus Faecivivens</taxon>
    </lineage>
</organism>
<evidence type="ECO:0000313" key="3">
    <source>
        <dbReference type="Proteomes" id="UP000824241"/>
    </source>
</evidence>
<name>A0A9D1DW91_9FIRM</name>
<dbReference type="Pfam" id="PF20091">
    <property type="entry name" value="Abhydrolase_10"/>
    <property type="match status" value="1"/>
</dbReference>
<sequence length="480" mass="53496">MLKSFTYQPVTETSRPFAAAAETCGFAEKGYVEDEYFQTGTANVYEENPDLSPEILYPDAPYTTRVLIRRPADPGAFSGNVVIEILNSSANIDIDRMWVNSWPFFMRNGDIYVGISSKGHVVDALKRFDPERYAAINWANPLPGRKPPEKSHFLFLPQYESGLFWDMLIDLAELLRSDSPENPIAGYKAGEKGRYLYLTGWSQSGGYIARMIRSFHDKVRFDGYLSAGSGPQCAPMNAYCPQDRNRSGLPAGSILGAPEPVIAINTESENRHTFWYGDFDEPQFKFRTYQIAASSHDTKYNLLDYYGEKGLTELERIGIHNAYYGVDGDPLDYPYEVIFNAAFHHLYRWVREGVPAPHAPKIETRMGDKPAGDPFGSFVANRTDAFGNCKGGIRTPAADYPTGKYTSFSTCADGRVMAMFGKVNPFPPALLKLLYGSLGHYRELITEGCADAVASGFMLPEDVDGFIERVVADAEKRGLS</sequence>
<dbReference type="Proteomes" id="UP000824241">
    <property type="component" value="Unassembled WGS sequence"/>
</dbReference>
<evidence type="ECO:0000259" key="1">
    <source>
        <dbReference type="Pfam" id="PF20091"/>
    </source>
</evidence>
<proteinExistence type="predicted"/>
<reference evidence="2" key="1">
    <citation type="submission" date="2020-10" db="EMBL/GenBank/DDBJ databases">
        <authorList>
            <person name="Gilroy R."/>
        </authorList>
    </citation>
    <scope>NUCLEOTIDE SEQUENCE</scope>
    <source>
        <strain evidence="2">CHK189-12415</strain>
    </source>
</reference>
<comment type="caution">
    <text evidence="2">The sequence shown here is derived from an EMBL/GenBank/DDBJ whole genome shotgun (WGS) entry which is preliminary data.</text>
</comment>
<accession>A0A9D1DW91</accession>
<reference evidence="2" key="2">
    <citation type="journal article" date="2021" name="PeerJ">
        <title>Extensive microbial diversity within the chicken gut microbiome revealed by metagenomics and culture.</title>
        <authorList>
            <person name="Gilroy R."/>
            <person name="Ravi A."/>
            <person name="Getino M."/>
            <person name="Pursley I."/>
            <person name="Horton D.L."/>
            <person name="Alikhan N.F."/>
            <person name="Baker D."/>
            <person name="Gharbi K."/>
            <person name="Hall N."/>
            <person name="Watson M."/>
            <person name="Adriaenssens E.M."/>
            <person name="Foster-Nyarko E."/>
            <person name="Jarju S."/>
            <person name="Secka A."/>
            <person name="Antonio M."/>
            <person name="Oren A."/>
            <person name="Chaudhuri R.R."/>
            <person name="La Ragione R."/>
            <person name="Hildebrand F."/>
            <person name="Pallen M.J."/>
        </authorList>
    </citation>
    <scope>NUCLEOTIDE SEQUENCE</scope>
    <source>
        <strain evidence="2">CHK189-12415</strain>
    </source>
</reference>
<evidence type="ECO:0000313" key="2">
    <source>
        <dbReference type="EMBL" id="HIR60152.1"/>
    </source>
</evidence>
<gene>
    <name evidence="2" type="ORF">IAB37_01035</name>
</gene>
<dbReference type="InterPro" id="IPR045394">
    <property type="entry name" value="Abhydrolase_dom"/>
</dbReference>
<feature type="domain" description="Alpha/beta hydrolase" evidence="1">
    <location>
        <begin position="9"/>
        <end position="466"/>
    </location>
</feature>
<protein>
    <recommendedName>
        <fullName evidence="1">Alpha/beta hydrolase domain-containing protein</fullName>
    </recommendedName>
</protein>
<dbReference type="EMBL" id="DVHA01000031">
    <property type="protein sequence ID" value="HIR60152.1"/>
    <property type="molecule type" value="Genomic_DNA"/>
</dbReference>